<organism evidence="1 2">
    <name type="scientific">Mycolicibacterium rhodesiae (strain NBB3)</name>
    <name type="common">Mycobacterium rhodesiae</name>
    <dbReference type="NCBI Taxonomy" id="710685"/>
    <lineage>
        <taxon>Bacteria</taxon>
        <taxon>Bacillati</taxon>
        <taxon>Actinomycetota</taxon>
        <taxon>Actinomycetes</taxon>
        <taxon>Mycobacteriales</taxon>
        <taxon>Mycobacteriaceae</taxon>
        <taxon>Mycolicibacterium</taxon>
    </lineage>
</organism>
<dbReference type="EMBL" id="CP003169">
    <property type="protein sequence ID" value="AEV73065.1"/>
    <property type="molecule type" value="Genomic_DNA"/>
</dbReference>
<evidence type="ECO:0000313" key="1">
    <source>
        <dbReference type="EMBL" id="AEV73065.1"/>
    </source>
</evidence>
<reference evidence="1 2" key="1">
    <citation type="submission" date="2011-12" db="EMBL/GenBank/DDBJ databases">
        <title>Complete sequence of Mycobacterium rhodesiae NBB3.</title>
        <authorList>
            <consortium name="US DOE Joint Genome Institute"/>
            <person name="Lucas S."/>
            <person name="Han J."/>
            <person name="Lapidus A."/>
            <person name="Cheng J.-F."/>
            <person name="Goodwin L."/>
            <person name="Pitluck S."/>
            <person name="Peters L."/>
            <person name="Mikhailova N."/>
            <person name="Gu W."/>
            <person name="Detter J.C."/>
            <person name="Han C."/>
            <person name="Tapia R."/>
            <person name="Land M."/>
            <person name="Hauser L."/>
            <person name="Kyrpides N."/>
            <person name="Ivanova N."/>
            <person name="Pagani I."/>
            <person name="Mattes T."/>
            <person name="Holmes A."/>
            <person name="Rutledge P."/>
            <person name="Paulsen I."/>
            <person name="Coleman N."/>
            <person name="Woyke T."/>
        </authorList>
    </citation>
    <scope>NUCLEOTIDE SEQUENCE [LARGE SCALE GENOMIC DNA]</scope>
    <source>
        <strain evidence="1 2">NBB3</strain>
    </source>
</reference>
<dbReference type="STRING" id="710685.MycrhN_2477"/>
<accession>G8RWD3</accession>
<gene>
    <name evidence="1" type="ordered locus">MycrhN_2477</name>
</gene>
<protein>
    <submittedName>
        <fullName evidence="1">Uncharacterized protein</fullName>
    </submittedName>
</protein>
<dbReference type="Proteomes" id="UP000005442">
    <property type="component" value="Chromosome"/>
</dbReference>
<keyword evidence="2" id="KW-1185">Reference proteome</keyword>
<dbReference type="KEGG" id="mrh:MycrhN_2477"/>
<dbReference type="HOGENOM" id="CLU_2650613_0_0_11"/>
<sequence length="76" mass="7820">MASPIIGQTRGPTYIVVPAGFIGAFALGTAVDADAAPATAHAATSTTTDGPQNAYRWYCAMYRSDGTNDITPAIAR</sequence>
<proteinExistence type="predicted"/>
<evidence type="ECO:0000313" key="2">
    <source>
        <dbReference type="Proteomes" id="UP000005442"/>
    </source>
</evidence>
<name>G8RWD3_MYCRN</name>
<dbReference type="AlphaFoldDB" id="G8RWD3"/>